<name>A0A6N2MB06_SALVM</name>
<organism evidence="1">
    <name type="scientific">Salix viminalis</name>
    <name type="common">Common osier</name>
    <name type="synonym">Basket willow</name>
    <dbReference type="NCBI Taxonomy" id="40686"/>
    <lineage>
        <taxon>Eukaryota</taxon>
        <taxon>Viridiplantae</taxon>
        <taxon>Streptophyta</taxon>
        <taxon>Embryophyta</taxon>
        <taxon>Tracheophyta</taxon>
        <taxon>Spermatophyta</taxon>
        <taxon>Magnoliopsida</taxon>
        <taxon>eudicotyledons</taxon>
        <taxon>Gunneridae</taxon>
        <taxon>Pentapetalae</taxon>
        <taxon>rosids</taxon>
        <taxon>fabids</taxon>
        <taxon>Malpighiales</taxon>
        <taxon>Salicaceae</taxon>
        <taxon>Saliceae</taxon>
        <taxon>Salix</taxon>
    </lineage>
</organism>
<evidence type="ECO:0000313" key="1">
    <source>
        <dbReference type="EMBL" id="VFU50823.1"/>
    </source>
</evidence>
<accession>A0A6N2MB06</accession>
<proteinExistence type="predicted"/>
<sequence length="101" mass="11328">MPNNSAIVVTCDNGAGGWGVLVVLPEPTRRIDRCLKRYGYNQGGHHQKSVPSITWRVSSELIPEVLVEALGWILWNVEQISTHLLAETTSVVLRFYLIKND</sequence>
<dbReference type="EMBL" id="CAADRP010001741">
    <property type="protein sequence ID" value="VFU50823.1"/>
    <property type="molecule type" value="Genomic_DNA"/>
</dbReference>
<gene>
    <name evidence="1" type="ORF">SVIM_LOCUS339997</name>
</gene>
<protein>
    <submittedName>
        <fullName evidence="1">Uncharacterized protein</fullName>
    </submittedName>
</protein>
<dbReference type="AlphaFoldDB" id="A0A6N2MB06"/>
<reference evidence="1" key="1">
    <citation type="submission" date="2019-03" db="EMBL/GenBank/DDBJ databases">
        <authorList>
            <person name="Mank J."/>
            <person name="Almeida P."/>
        </authorList>
    </citation>
    <scope>NUCLEOTIDE SEQUENCE</scope>
    <source>
        <strain evidence="1">78183</strain>
    </source>
</reference>